<dbReference type="Proteomes" id="UP001432027">
    <property type="component" value="Unassembled WGS sequence"/>
</dbReference>
<protein>
    <recommendedName>
        <fullName evidence="3">G protein-coupled receptor</fullName>
    </recommendedName>
</protein>
<name>A0AAV5SAV2_9BILA</name>
<reference evidence="1" key="1">
    <citation type="submission" date="2023-10" db="EMBL/GenBank/DDBJ databases">
        <title>Genome assembly of Pristionchus species.</title>
        <authorList>
            <person name="Yoshida K."/>
            <person name="Sommer R.J."/>
        </authorList>
    </citation>
    <scope>NUCLEOTIDE SEQUENCE</scope>
    <source>
        <strain evidence="1">RS0144</strain>
    </source>
</reference>
<dbReference type="AlphaFoldDB" id="A0AAV5SAV2"/>
<keyword evidence="2" id="KW-1185">Reference proteome</keyword>
<sequence>SIGAYLEGLISSTIPSIPIFALLIELNWRKVLLSATTPRVNPTTLRSVSKETFHDEIDVELIDSVETNPNPPQLLFPSTASPRIVVA</sequence>
<dbReference type="EMBL" id="BTSX01000001">
    <property type="protein sequence ID" value="GMS79238.1"/>
    <property type="molecule type" value="Genomic_DNA"/>
</dbReference>
<evidence type="ECO:0000313" key="1">
    <source>
        <dbReference type="EMBL" id="GMS79238.1"/>
    </source>
</evidence>
<comment type="caution">
    <text evidence="1">The sequence shown here is derived from an EMBL/GenBank/DDBJ whole genome shotgun (WGS) entry which is preliminary data.</text>
</comment>
<organism evidence="1 2">
    <name type="scientific">Pristionchus entomophagus</name>
    <dbReference type="NCBI Taxonomy" id="358040"/>
    <lineage>
        <taxon>Eukaryota</taxon>
        <taxon>Metazoa</taxon>
        <taxon>Ecdysozoa</taxon>
        <taxon>Nematoda</taxon>
        <taxon>Chromadorea</taxon>
        <taxon>Rhabditida</taxon>
        <taxon>Rhabditina</taxon>
        <taxon>Diplogasteromorpha</taxon>
        <taxon>Diplogasteroidea</taxon>
        <taxon>Neodiplogasteridae</taxon>
        <taxon>Pristionchus</taxon>
    </lineage>
</organism>
<feature type="non-terminal residue" evidence="1">
    <location>
        <position position="87"/>
    </location>
</feature>
<gene>
    <name evidence="1" type="ORF">PENTCL1PPCAC_1413</name>
</gene>
<feature type="non-terminal residue" evidence="1">
    <location>
        <position position="1"/>
    </location>
</feature>
<evidence type="ECO:0000313" key="2">
    <source>
        <dbReference type="Proteomes" id="UP001432027"/>
    </source>
</evidence>
<proteinExistence type="predicted"/>
<evidence type="ECO:0008006" key="3">
    <source>
        <dbReference type="Google" id="ProtNLM"/>
    </source>
</evidence>
<accession>A0AAV5SAV2</accession>